<evidence type="ECO:0000313" key="4">
    <source>
        <dbReference type="Proteomes" id="UP001652628"/>
    </source>
</evidence>
<evidence type="ECO:0000256" key="1">
    <source>
        <dbReference type="ARBA" id="ARBA00022734"/>
    </source>
</evidence>
<evidence type="ECO:0000313" key="5">
    <source>
        <dbReference type="RefSeq" id="XP_016926519.3"/>
    </source>
</evidence>
<dbReference type="Pfam" id="PF00337">
    <property type="entry name" value="Gal-bind_lectin"/>
    <property type="match status" value="1"/>
</dbReference>
<keyword evidence="1 2" id="KW-0430">Lectin</keyword>
<name>A0AB39Z1D2_DROSZ</name>
<accession>A0AB39Z1D2</accession>
<dbReference type="PROSITE" id="PS51304">
    <property type="entry name" value="GALECTIN"/>
    <property type="match status" value="1"/>
</dbReference>
<evidence type="ECO:0000313" key="6">
    <source>
        <dbReference type="RefSeq" id="XP_016926520.3"/>
    </source>
</evidence>
<organism evidence="4 6">
    <name type="scientific">Drosophila suzukii</name>
    <name type="common">Spotted-wing drosophila fruit fly</name>
    <dbReference type="NCBI Taxonomy" id="28584"/>
    <lineage>
        <taxon>Eukaryota</taxon>
        <taxon>Metazoa</taxon>
        <taxon>Ecdysozoa</taxon>
        <taxon>Arthropoda</taxon>
        <taxon>Hexapoda</taxon>
        <taxon>Insecta</taxon>
        <taxon>Pterygota</taxon>
        <taxon>Neoptera</taxon>
        <taxon>Endopterygota</taxon>
        <taxon>Diptera</taxon>
        <taxon>Brachycera</taxon>
        <taxon>Muscomorpha</taxon>
        <taxon>Ephydroidea</taxon>
        <taxon>Drosophilidae</taxon>
        <taxon>Drosophila</taxon>
        <taxon>Sophophora</taxon>
    </lineage>
</organism>
<dbReference type="SUPFAM" id="SSF49899">
    <property type="entry name" value="Concanavalin A-like lectins/glucanases"/>
    <property type="match status" value="1"/>
</dbReference>
<dbReference type="AlphaFoldDB" id="A0AB39Z1D2"/>
<dbReference type="GeneID" id="108007375"/>
<evidence type="ECO:0000256" key="2">
    <source>
        <dbReference type="RuleBase" id="RU102079"/>
    </source>
</evidence>
<gene>
    <name evidence="5 6" type="primary">LOC108007375</name>
</gene>
<keyword evidence="4" id="KW-1185">Reference proteome</keyword>
<dbReference type="GO" id="GO:0030246">
    <property type="term" value="F:carbohydrate binding"/>
    <property type="evidence" value="ECO:0007669"/>
    <property type="project" value="UniProtKB-UniRule"/>
</dbReference>
<reference evidence="5 6" key="1">
    <citation type="submission" date="2025-05" db="UniProtKB">
        <authorList>
            <consortium name="RefSeq"/>
        </authorList>
    </citation>
    <scope>IDENTIFICATION</scope>
</reference>
<proteinExistence type="predicted"/>
<dbReference type="Gene3D" id="2.60.120.200">
    <property type="match status" value="1"/>
</dbReference>
<dbReference type="Proteomes" id="UP001652628">
    <property type="component" value="Chromosome 3"/>
</dbReference>
<sequence length="180" mass="20406">MPDVKFFSILPTNANASDRVTRMSISANLLQDAQQYSVNFVNSTDCTDNISYHFKVIIPTQTIIENYKRNGEWSSLQKDTELNIFDGTGASDKNSHLTQSFARMISEIDEALTLTSSTESSFCLEFVFDYANSMMHVYQGRDSGHNFITKYETLFSLSDIQAVQVWGDVQKVNQFALSYN</sequence>
<dbReference type="SMART" id="SM00908">
    <property type="entry name" value="Gal-bind_lectin"/>
    <property type="match status" value="1"/>
</dbReference>
<dbReference type="RefSeq" id="XP_016926519.3">
    <property type="nucleotide sequence ID" value="XM_017071030.4"/>
</dbReference>
<evidence type="ECO:0000259" key="3">
    <source>
        <dbReference type="PROSITE" id="PS51304"/>
    </source>
</evidence>
<feature type="domain" description="Galectin" evidence="3">
    <location>
        <begin position="6"/>
        <end position="178"/>
    </location>
</feature>
<dbReference type="InterPro" id="IPR013320">
    <property type="entry name" value="ConA-like_dom_sf"/>
</dbReference>
<dbReference type="RefSeq" id="XP_016926520.3">
    <property type="nucleotide sequence ID" value="XM_017071031.4"/>
</dbReference>
<protein>
    <recommendedName>
        <fullName evidence="2">Galectin</fullName>
    </recommendedName>
</protein>
<dbReference type="InterPro" id="IPR001079">
    <property type="entry name" value="Galectin_CRD"/>
</dbReference>